<comment type="caution">
    <text evidence="1">The sequence shown here is derived from an EMBL/GenBank/DDBJ whole genome shotgun (WGS) entry which is preliminary data.</text>
</comment>
<reference evidence="1" key="1">
    <citation type="submission" date="2021-02" db="EMBL/GenBank/DDBJ databases">
        <title>Genomic Encyclopedia of Type Strains, Phase IV (KMG-V): Genome sequencing to study the core and pangenomes of soil and plant-associated prokaryotes.</title>
        <authorList>
            <person name="Whitman W."/>
        </authorList>
    </citation>
    <scope>NUCLEOTIDE SEQUENCE</scope>
    <source>
        <strain evidence="1">USDA 406</strain>
    </source>
</reference>
<dbReference type="GO" id="GO:0003677">
    <property type="term" value="F:DNA binding"/>
    <property type="evidence" value="ECO:0007669"/>
    <property type="project" value="UniProtKB-KW"/>
</dbReference>
<name>A0A8I2C6M1_BRAEL</name>
<protein>
    <submittedName>
        <fullName evidence="1">SsDNA-binding replication factor A large subunit</fullName>
    </submittedName>
</protein>
<keyword evidence="1" id="KW-0238">DNA-binding</keyword>
<dbReference type="RefSeq" id="WP_194483163.1">
    <property type="nucleotide sequence ID" value="NZ_JAFICZ010000001.1"/>
</dbReference>
<dbReference type="Proteomes" id="UP000673383">
    <property type="component" value="Unassembled WGS sequence"/>
</dbReference>
<accession>A0A8I2C6M1</accession>
<dbReference type="AlphaFoldDB" id="A0A8I2C6M1"/>
<organism evidence="1 2">
    <name type="scientific">Bradyrhizobium elkanii</name>
    <dbReference type="NCBI Taxonomy" id="29448"/>
    <lineage>
        <taxon>Bacteria</taxon>
        <taxon>Pseudomonadati</taxon>
        <taxon>Pseudomonadota</taxon>
        <taxon>Alphaproteobacteria</taxon>
        <taxon>Hyphomicrobiales</taxon>
        <taxon>Nitrobacteraceae</taxon>
        <taxon>Bradyrhizobium</taxon>
    </lineage>
</organism>
<sequence>MRMFTCKLLGFTDCIGAPIERIPLSGVVKARVEMGEDHDERGGAKGEVTITSALRSIDFERRLIVTQNNVYQF</sequence>
<dbReference type="EMBL" id="JAFICZ010000001">
    <property type="protein sequence ID" value="MBP1297069.1"/>
    <property type="molecule type" value="Genomic_DNA"/>
</dbReference>
<evidence type="ECO:0000313" key="1">
    <source>
        <dbReference type="EMBL" id="MBP1297069.1"/>
    </source>
</evidence>
<proteinExistence type="predicted"/>
<gene>
    <name evidence="1" type="ORF">JOH49_006822</name>
</gene>
<evidence type="ECO:0000313" key="2">
    <source>
        <dbReference type="Proteomes" id="UP000673383"/>
    </source>
</evidence>